<dbReference type="RefSeq" id="WP_084303869.1">
    <property type="nucleotide sequence ID" value="NZ_FNDG01000003.1"/>
</dbReference>
<sequence>MPVFTRGQLDAVAHAQGGDVRFQREIPNDFPVLSGEQAVQALGNGLVLYISHSEDLIDGDSQNLLPSGITAAFLLQGQADVSMAGQRQYFDARPGRYNAMLVNLTDSDQFHRHWRKGRQETKLCLCFSPDWLNQFEHDSNLRTFSRTHWQQQPWQPSADILQRAHRLMTQNDRHPLVQSMRRESFALDFATEVLQTIEAPVPLKRTVARLDRRLLRLKEWLDSGEADRLSISQMARQLGTNPVDLQNGFRARNGITIAAYLRRRRLEQAYRAIRQQSLSIEEAANLAGYEHLSSFSAAFKRQYGFPPSQARH</sequence>
<dbReference type="SUPFAM" id="SSF46689">
    <property type="entry name" value="Homeodomain-like"/>
    <property type="match status" value="2"/>
</dbReference>
<dbReference type="GO" id="GO:0043565">
    <property type="term" value="F:sequence-specific DNA binding"/>
    <property type="evidence" value="ECO:0007669"/>
    <property type="project" value="InterPro"/>
</dbReference>
<evidence type="ECO:0000256" key="1">
    <source>
        <dbReference type="ARBA" id="ARBA00023015"/>
    </source>
</evidence>
<evidence type="ECO:0000259" key="3">
    <source>
        <dbReference type="PROSITE" id="PS01124"/>
    </source>
</evidence>
<keyword evidence="2" id="KW-0804">Transcription</keyword>
<dbReference type="InterPro" id="IPR009057">
    <property type="entry name" value="Homeodomain-like_sf"/>
</dbReference>
<dbReference type="PANTHER" id="PTHR47893">
    <property type="entry name" value="REGULATORY PROTEIN PCHR"/>
    <property type="match status" value="1"/>
</dbReference>
<dbReference type="PANTHER" id="PTHR47893:SF1">
    <property type="entry name" value="REGULATORY PROTEIN PCHR"/>
    <property type="match status" value="1"/>
</dbReference>
<reference evidence="4 5" key="1">
    <citation type="submission" date="2016-10" db="EMBL/GenBank/DDBJ databases">
        <authorList>
            <person name="de Groot N.N."/>
        </authorList>
    </citation>
    <scope>NUCLEOTIDE SEQUENCE [LARGE SCALE GENOMIC DNA]</scope>
    <source>
        <strain evidence="4 5">LMG 18387</strain>
    </source>
</reference>
<accession>A0A1G8AR74</accession>
<evidence type="ECO:0000256" key="2">
    <source>
        <dbReference type="ARBA" id="ARBA00023163"/>
    </source>
</evidence>
<dbReference type="GO" id="GO:0003700">
    <property type="term" value="F:DNA-binding transcription factor activity"/>
    <property type="evidence" value="ECO:0007669"/>
    <property type="project" value="InterPro"/>
</dbReference>
<protein>
    <submittedName>
        <fullName evidence="4">AraC-type DNA-binding protein</fullName>
    </submittedName>
</protein>
<organism evidence="4 5">
    <name type="scientific">Phytopseudomonas flavescens</name>
    <dbReference type="NCBI Taxonomy" id="29435"/>
    <lineage>
        <taxon>Bacteria</taxon>
        <taxon>Pseudomonadati</taxon>
        <taxon>Pseudomonadota</taxon>
        <taxon>Gammaproteobacteria</taxon>
        <taxon>Pseudomonadales</taxon>
        <taxon>Pseudomonadaceae</taxon>
        <taxon>Phytopseudomonas</taxon>
    </lineage>
</organism>
<dbReference type="SMART" id="SM00342">
    <property type="entry name" value="HTH_ARAC"/>
    <property type="match status" value="1"/>
</dbReference>
<name>A0A1G8AR74_9GAMM</name>
<dbReference type="Pfam" id="PF12833">
    <property type="entry name" value="HTH_18"/>
    <property type="match status" value="1"/>
</dbReference>
<gene>
    <name evidence="4" type="ORF">SAMN05216588_103269</name>
</gene>
<proteinExistence type="predicted"/>
<keyword evidence="4" id="KW-0238">DNA-binding</keyword>
<dbReference type="InterPro" id="IPR018060">
    <property type="entry name" value="HTH_AraC"/>
</dbReference>
<dbReference type="PROSITE" id="PS01124">
    <property type="entry name" value="HTH_ARAC_FAMILY_2"/>
    <property type="match status" value="1"/>
</dbReference>
<keyword evidence="1" id="KW-0805">Transcription regulation</keyword>
<dbReference type="InterPro" id="IPR053142">
    <property type="entry name" value="PchR_regulatory_protein"/>
</dbReference>
<dbReference type="AlphaFoldDB" id="A0A1G8AR74"/>
<dbReference type="STRING" id="29435.SAMN05216588_103269"/>
<dbReference type="Proteomes" id="UP000198606">
    <property type="component" value="Unassembled WGS sequence"/>
</dbReference>
<evidence type="ECO:0000313" key="5">
    <source>
        <dbReference type="Proteomes" id="UP000198606"/>
    </source>
</evidence>
<feature type="domain" description="HTH araC/xylS-type" evidence="3">
    <location>
        <begin position="215"/>
        <end position="312"/>
    </location>
</feature>
<dbReference type="Gene3D" id="1.10.10.60">
    <property type="entry name" value="Homeodomain-like"/>
    <property type="match status" value="1"/>
</dbReference>
<dbReference type="EMBL" id="FNDG01000003">
    <property type="protein sequence ID" value="SDH23236.1"/>
    <property type="molecule type" value="Genomic_DNA"/>
</dbReference>
<evidence type="ECO:0000313" key="4">
    <source>
        <dbReference type="EMBL" id="SDH23236.1"/>
    </source>
</evidence>